<dbReference type="EMBL" id="CM007647">
    <property type="protein sequence ID" value="ONL97530.1"/>
    <property type="molecule type" value="Genomic_DNA"/>
</dbReference>
<evidence type="ECO:0000313" key="1">
    <source>
        <dbReference type="EMBL" id="ONL97530.1"/>
    </source>
</evidence>
<name>A0A1D6K182_MAIZE</name>
<proteinExistence type="predicted"/>
<sequence length="62" mass="7237">MQYLVSLISVEMICISHYLRAWFIRVGTTVTFFCVLDFSLTKLILFESSCFICSEKIIEPIH</sequence>
<organism evidence="1">
    <name type="scientific">Zea mays</name>
    <name type="common">Maize</name>
    <dbReference type="NCBI Taxonomy" id="4577"/>
    <lineage>
        <taxon>Eukaryota</taxon>
        <taxon>Viridiplantae</taxon>
        <taxon>Streptophyta</taxon>
        <taxon>Embryophyta</taxon>
        <taxon>Tracheophyta</taxon>
        <taxon>Spermatophyta</taxon>
        <taxon>Magnoliopsida</taxon>
        <taxon>Liliopsida</taxon>
        <taxon>Poales</taxon>
        <taxon>Poaceae</taxon>
        <taxon>PACMAD clade</taxon>
        <taxon>Panicoideae</taxon>
        <taxon>Andropogonodae</taxon>
        <taxon>Andropogoneae</taxon>
        <taxon>Tripsacinae</taxon>
        <taxon>Zea</taxon>
    </lineage>
</organism>
<gene>
    <name evidence="1" type="ORF">ZEAMMB73_Zm00001d028981</name>
</gene>
<accession>A0A1D6K182</accession>
<reference evidence="1" key="1">
    <citation type="submission" date="2015-12" db="EMBL/GenBank/DDBJ databases">
        <title>Update maize B73 reference genome by single molecule sequencing technologies.</title>
        <authorList>
            <consortium name="Maize Genome Sequencing Project"/>
            <person name="Ware D."/>
        </authorList>
    </citation>
    <scope>NUCLEOTIDE SEQUENCE [LARGE SCALE GENOMIC DNA]</scope>
    <source>
        <tissue evidence="1">Seedling</tissue>
    </source>
</reference>
<dbReference type="AlphaFoldDB" id="A0A1D6K182"/>
<protein>
    <submittedName>
        <fullName evidence="1">Uncharacterized conserved protein UCP022280</fullName>
    </submittedName>
</protein>